<organism evidence="1 2">
    <name type="scientific">Chthoniobacter flavus Ellin428</name>
    <dbReference type="NCBI Taxonomy" id="497964"/>
    <lineage>
        <taxon>Bacteria</taxon>
        <taxon>Pseudomonadati</taxon>
        <taxon>Verrucomicrobiota</taxon>
        <taxon>Spartobacteria</taxon>
        <taxon>Chthoniobacterales</taxon>
        <taxon>Chthoniobacteraceae</taxon>
        <taxon>Chthoniobacter</taxon>
    </lineage>
</organism>
<evidence type="ECO:0000313" key="2">
    <source>
        <dbReference type="Proteomes" id="UP000005824"/>
    </source>
</evidence>
<keyword evidence="2" id="KW-1185">Reference proteome</keyword>
<name>B4D9G8_9BACT</name>
<comment type="caution">
    <text evidence="1">The sequence shown here is derived from an EMBL/GenBank/DDBJ whole genome shotgun (WGS) entry which is preliminary data.</text>
</comment>
<dbReference type="AlphaFoldDB" id="B4D9G8"/>
<protein>
    <submittedName>
        <fullName evidence="1">Uncharacterized protein</fullName>
    </submittedName>
</protein>
<reference evidence="1 2" key="1">
    <citation type="journal article" date="2011" name="J. Bacteriol.">
        <title>Genome sequence of Chthoniobacter flavus Ellin428, an aerobic heterotrophic soil bacterium.</title>
        <authorList>
            <person name="Kant R."/>
            <person name="van Passel M.W."/>
            <person name="Palva A."/>
            <person name="Lucas S."/>
            <person name="Lapidus A."/>
            <person name="Glavina Del Rio T."/>
            <person name="Dalin E."/>
            <person name="Tice H."/>
            <person name="Bruce D."/>
            <person name="Goodwin L."/>
            <person name="Pitluck S."/>
            <person name="Larimer F.W."/>
            <person name="Land M.L."/>
            <person name="Hauser L."/>
            <person name="Sangwan P."/>
            <person name="de Vos W.M."/>
            <person name="Janssen P.H."/>
            <person name="Smidt H."/>
        </authorList>
    </citation>
    <scope>NUCLEOTIDE SEQUENCE [LARGE SCALE GENOMIC DNA]</scope>
    <source>
        <strain evidence="1 2">Ellin428</strain>
    </source>
</reference>
<proteinExistence type="predicted"/>
<sequence length="123" mass="14163">MNPDEILAFYEEFRGKPGWNSLETMRAFLPPLFAARTFDGFHFFTSHALLRISHFADHADRKFAPQFSIVAHGIGLLRFELTIHQPDPPIFRSFTERVICPLDRGLEQFDALFAKFRVAPKPG</sequence>
<gene>
    <name evidence="1" type="ORF">CfE428DRAFT_5558</name>
</gene>
<dbReference type="EMBL" id="ABVL01000026">
    <property type="protein sequence ID" value="EDY16929.1"/>
    <property type="molecule type" value="Genomic_DNA"/>
</dbReference>
<accession>B4D9G8</accession>
<dbReference type="RefSeq" id="WP_006982879.1">
    <property type="nucleotide sequence ID" value="NZ_ABVL01000026.1"/>
</dbReference>
<dbReference type="Proteomes" id="UP000005824">
    <property type="component" value="Unassembled WGS sequence"/>
</dbReference>
<dbReference type="InParanoid" id="B4D9G8"/>
<evidence type="ECO:0000313" key="1">
    <source>
        <dbReference type="EMBL" id="EDY16929.1"/>
    </source>
</evidence>